<keyword evidence="2 4" id="KW-0863">Zinc-finger</keyword>
<dbReference type="Gene3D" id="4.10.1000.10">
    <property type="entry name" value="Zinc finger, CCCH-type"/>
    <property type="match status" value="1"/>
</dbReference>
<name>A0ABD1E187_HYPHA</name>
<evidence type="ECO:0000256" key="1">
    <source>
        <dbReference type="ARBA" id="ARBA00022723"/>
    </source>
</evidence>
<evidence type="ECO:0000313" key="8">
    <source>
        <dbReference type="Proteomes" id="UP001566132"/>
    </source>
</evidence>
<evidence type="ECO:0000259" key="6">
    <source>
        <dbReference type="PROSITE" id="PS50103"/>
    </source>
</evidence>
<sequence length="234" mass="26059">MSLVADYNSESENSTLSEDGNIVTIKTEDLQPDSEEEEKTNFPLDIKETKTAEQILKLPPPHFSKAGSVDNDGCCSSVFLNPFLQAENAKTSILQKHVKMIDSKDAVVINGKCIIAAFSDSHKNHKITGKKICWNYRKGRCRFGHNCKYAHDSDIQKTEHQLDTELQIARAEGIVCKSDGLNTRHTSNNGTTQPVSITETNVSKGNDKKRKRPGLTQGLVPGKKVMKQYMHNKT</sequence>
<keyword evidence="3 4" id="KW-0862">Zinc</keyword>
<feature type="region of interest" description="Disordered" evidence="5">
    <location>
        <begin position="180"/>
        <end position="218"/>
    </location>
</feature>
<evidence type="ECO:0000256" key="5">
    <source>
        <dbReference type="SAM" id="MobiDB-lite"/>
    </source>
</evidence>
<feature type="region of interest" description="Disordered" evidence="5">
    <location>
        <begin position="1"/>
        <end position="41"/>
    </location>
</feature>
<gene>
    <name evidence="7" type="ORF">ABEB36_014913</name>
</gene>
<comment type="caution">
    <text evidence="7">The sequence shown here is derived from an EMBL/GenBank/DDBJ whole genome shotgun (WGS) entry which is preliminary data.</text>
</comment>
<proteinExistence type="predicted"/>
<dbReference type="InterPro" id="IPR000571">
    <property type="entry name" value="Znf_CCCH"/>
</dbReference>
<evidence type="ECO:0000256" key="2">
    <source>
        <dbReference type="ARBA" id="ARBA00022771"/>
    </source>
</evidence>
<keyword evidence="1 4" id="KW-0479">Metal-binding</keyword>
<accession>A0ABD1E187</accession>
<feature type="compositionally biased region" description="Polar residues" evidence="5">
    <location>
        <begin position="8"/>
        <end position="18"/>
    </location>
</feature>
<dbReference type="Proteomes" id="UP001566132">
    <property type="component" value="Unassembled WGS sequence"/>
</dbReference>
<feature type="domain" description="C3H1-type" evidence="6">
    <location>
        <begin position="127"/>
        <end position="154"/>
    </location>
</feature>
<dbReference type="Pfam" id="PF18044">
    <property type="entry name" value="zf-CCCH_4"/>
    <property type="match status" value="1"/>
</dbReference>
<reference evidence="7 8" key="1">
    <citation type="submission" date="2024-05" db="EMBL/GenBank/DDBJ databases">
        <title>Genetic variation in Jamaican populations of the coffee berry borer (Hypothenemus hampei).</title>
        <authorList>
            <person name="Errbii M."/>
            <person name="Myrie A."/>
        </authorList>
    </citation>
    <scope>NUCLEOTIDE SEQUENCE [LARGE SCALE GENOMIC DNA]</scope>
    <source>
        <strain evidence="7">JA-Hopewell-2020-01-JO</strain>
        <tissue evidence="7">Whole body</tissue>
    </source>
</reference>
<dbReference type="GO" id="GO:0008270">
    <property type="term" value="F:zinc ion binding"/>
    <property type="evidence" value="ECO:0007669"/>
    <property type="project" value="UniProtKB-KW"/>
</dbReference>
<dbReference type="SUPFAM" id="SSF90229">
    <property type="entry name" value="CCCH zinc finger"/>
    <property type="match status" value="1"/>
</dbReference>
<keyword evidence="8" id="KW-1185">Reference proteome</keyword>
<evidence type="ECO:0000313" key="7">
    <source>
        <dbReference type="EMBL" id="KAL1488442.1"/>
    </source>
</evidence>
<protein>
    <recommendedName>
        <fullName evidence="6">C3H1-type domain-containing protein</fullName>
    </recommendedName>
</protein>
<evidence type="ECO:0000256" key="3">
    <source>
        <dbReference type="ARBA" id="ARBA00022833"/>
    </source>
</evidence>
<dbReference type="PROSITE" id="PS50103">
    <property type="entry name" value="ZF_C3H1"/>
    <property type="match status" value="1"/>
</dbReference>
<dbReference type="InterPro" id="IPR036855">
    <property type="entry name" value="Znf_CCCH_sf"/>
</dbReference>
<feature type="zinc finger region" description="C3H1-type" evidence="4">
    <location>
        <begin position="127"/>
        <end position="154"/>
    </location>
</feature>
<feature type="compositionally biased region" description="Polar residues" evidence="5">
    <location>
        <begin position="180"/>
        <end position="204"/>
    </location>
</feature>
<dbReference type="InterPro" id="IPR041367">
    <property type="entry name" value="Znf-CCCH_4"/>
</dbReference>
<evidence type="ECO:0000256" key="4">
    <source>
        <dbReference type="PROSITE-ProRule" id="PRU00723"/>
    </source>
</evidence>
<dbReference type="AlphaFoldDB" id="A0ABD1E187"/>
<dbReference type="EMBL" id="JBDJPC010000014">
    <property type="protein sequence ID" value="KAL1488442.1"/>
    <property type="molecule type" value="Genomic_DNA"/>
</dbReference>
<organism evidence="7 8">
    <name type="scientific">Hypothenemus hampei</name>
    <name type="common">Coffee berry borer</name>
    <dbReference type="NCBI Taxonomy" id="57062"/>
    <lineage>
        <taxon>Eukaryota</taxon>
        <taxon>Metazoa</taxon>
        <taxon>Ecdysozoa</taxon>
        <taxon>Arthropoda</taxon>
        <taxon>Hexapoda</taxon>
        <taxon>Insecta</taxon>
        <taxon>Pterygota</taxon>
        <taxon>Neoptera</taxon>
        <taxon>Endopterygota</taxon>
        <taxon>Coleoptera</taxon>
        <taxon>Polyphaga</taxon>
        <taxon>Cucujiformia</taxon>
        <taxon>Curculionidae</taxon>
        <taxon>Scolytinae</taxon>
        <taxon>Hypothenemus</taxon>
    </lineage>
</organism>